<dbReference type="Pfam" id="PF00892">
    <property type="entry name" value="EamA"/>
    <property type="match status" value="2"/>
</dbReference>
<dbReference type="OrthoDB" id="184388at2"/>
<dbReference type="eggNOG" id="COG0697">
    <property type="taxonomic scope" value="Bacteria"/>
</dbReference>
<feature type="transmembrane region" description="Helical" evidence="6">
    <location>
        <begin position="153"/>
        <end position="175"/>
    </location>
</feature>
<dbReference type="AlphaFoldDB" id="C7RPE9"/>
<evidence type="ECO:0000256" key="4">
    <source>
        <dbReference type="ARBA" id="ARBA00022989"/>
    </source>
</evidence>
<feature type="transmembrane region" description="Helical" evidence="6">
    <location>
        <begin position="187"/>
        <end position="206"/>
    </location>
</feature>
<reference evidence="8" key="2">
    <citation type="submission" date="2009-09" db="EMBL/GenBank/DDBJ databases">
        <title>Complete sequence of chromosome of Candidatus Accumulibacter phosphatis clade IIA str. UW-1.</title>
        <authorList>
            <consortium name="US DOE Joint Genome Institute"/>
            <person name="Martin H.G."/>
            <person name="Ivanova N."/>
            <person name="Kunin V."/>
            <person name="Warnecke F."/>
            <person name="Barry K."/>
            <person name="He S."/>
            <person name="Salamov A."/>
            <person name="Szeto E."/>
            <person name="Dalin E."/>
            <person name="Pangilinan J.L."/>
            <person name="Lapidus A."/>
            <person name="Lowry S."/>
            <person name="Kyrpides N.C."/>
            <person name="McMahon K.D."/>
            <person name="Hugenholtz P."/>
        </authorList>
    </citation>
    <scope>NUCLEOTIDE SEQUENCE [LARGE SCALE GENOMIC DNA]</scope>
    <source>
        <strain evidence="8">UW-1</strain>
    </source>
</reference>
<keyword evidence="5 6" id="KW-0472">Membrane</keyword>
<accession>C7RPE9</accession>
<keyword evidence="4 6" id="KW-1133">Transmembrane helix</keyword>
<dbReference type="HOGENOM" id="CLU_033863_12_1_4"/>
<feature type="domain" description="EamA" evidence="7">
    <location>
        <begin position="155"/>
        <end position="291"/>
    </location>
</feature>
<keyword evidence="3 6" id="KW-0812">Transmembrane</keyword>
<feature type="transmembrane region" description="Helical" evidence="6">
    <location>
        <begin position="249"/>
        <end position="269"/>
    </location>
</feature>
<sequence length="302" mass="32425">MEQRTPPGLSAFALMILLCATWGYQQVSIKIASEGISPVLQSGLRSAIALLLLTLWARWRGLAFWQRDGTLRMGLLAGLLFAIEFLFIYLGLAYTTASRMIVFLYTAPCLTVLGLHWCVPGEQLRWRHLGGISLAFAGIVLAFAGKGGARPNAWIGDVLGVLAAVGWAATTVLIRASKLASISATRVLFYQLATSTALLLPIAPLVGEATIGALTLPVVLALAYQGVIVAFASYLTWFWLLTRHLTGRLMVFSFLTPLFGVAFGVLFLGERLTTSFIVAAICVATGIVLVNLPAAGSCDHRQ</sequence>
<evidence type="ECO:0000256" key="3">
    <source>
        <dbReference type="ARBA" id="ARBA00022692"/>
    </source>
</evidence>
<evidence type="ECO:0000256" key="5">
    <source>
        <dbReference type="ARBA" id="ARBA00023136"/>
    </source>
</evidence>
<reference evidence="8" key="1">
    <citation type="submission" date="2009-08" db="EMBL/GenBank/DDBJ databases">
        <authorList>
            <consortium name="US DOE Joint Genome Institute"/>
            <person name="Lucas S."/>
            <person name="Copeland A."/>
            <person name="Lapidus A."/>
            <person name="Glavina del Rio T."/>
            <person name="Dalin E."/>
            <person name="Tice H."/>
            <person name="Bruce D."/>
            <person name="Barry K."/>
            <person name="Pitluck S."/>
            <person name="Lowry S."/>
            <person name="Larimer F."/>
            <person name="Land M."/>
            <person name="Hauser L."/>
            <person name="Kyrpides N."/>
            <person name="Ivanova N."/>
            <person name="McMahon K.D."/>
            <person name="Hugenholtz P."/>
        </authorList>
    </citation>
    <scope>NUCLEOTIDE SEQUENCE</scope>
    <source>
        <strain evidence="8">UW-1</strain>
    </source>
</reference>
<dbReference type="PANTHER" id="PTHR32322:SF2">
    <property type="entry name" value="EAMA DOMAIN-CONTAINING PROTEIN"/>
    <property type="match status" value="1"/>
</dbReference>
<evidence type="ECO:0000256" key="1">
    <source>
        <dbReference type="ARBA" id="ARBA00004141"/>
    </source>
</evidence>
<comment type="similarity">
    <text evidence="2">Belongs to the EamA transporter family.</text>
</comment>
<feature type="transmembrane region" description="Helical" evidence="6">
    <location>
        <begin position="71"/>
        <end position="94"/>
    </location>
</feature>
<evidence type="ECO:0000313" key="8">
    <source>
        <dbReference type="EMBL" id="ACV37446.1"/>
    </source>
</evidence>
<organism evidence="8">
    <name type="scientific">Accumulibacter regalis</name>
    <dbReference type="NCBI Taxonomy" id="522306"/>
    <lineage>
        <taxon>Bacteria</taxon>
        <taxon>Pseudomonadati</taxon>
        <taxon>Pseudomonadota</taxon>
        <taxon>Betaproteobacteria</taxon>
        <taxon>Candidatus Accumulibacter</taxon>
    </lineage>
</organism>
<dbReference type="PANTHER" id="PTHR32322">
    <property type="entry name" value="INNER MEMBRANE TRANSPORTER"/>
    <property type="match status" value="1"/>
</dbReference>
<dbReference type="InterPro" id="IPR000620">
    <property type="entry name" value="EamA_dom"/>
</dbReference>
<evidence type="ECO:0000259" key="7">
    <source>
        <dbReference type="Pfam" id="PF00892"/>
    </source>
</evidence>
<dbReference type="SUPFAM" id="SSF103481">
    <property type="entry name" value="Multidrug resistance efflux transporter EmrE"/>
    <property type="match status" value="2"/>
</dbReference>
<name>C7RPE9_ACCRE</name>
<dbReference type="STRING" id="522306.CAP2UW1_4205"/>
<dbReference type="InterPro" id="IPR037185">
    <property type="entry name" value="EmrE-like"/>
</dbReference>
<feature type="transmembrane region" description="Helical" evidence="6">
    <location>
        <begin position="100"/>
        <end position="119"/>
    </location>
</feature>
<comment type="subcellular location">
    <subcellularLocation>
        <location evidence="1">Membrane</location>
        <topology evidence="1">Multi-pass membrane protein</topology>
    </subcellularLocation>
</comment>
<evidence type="ECO:0000256" key="6">
    <source>
        <dbReference type="SAM" id="Phobius"/>
    </source>
</evidence>
<dbReference type="EMBL" id="CP001715">
    <property type="protein sequence ID" value="ACV37446.1"/>
    <property type="molecule type" value="Genomic_DNA"/>
</dbReference>
<evidence type="ECO:0000256" key="2">
    <source>
        <dbReference type="ARBA" id="ARBA00007362"/>
    </source>
</evidence>
<feature type="transmembrane region" description="Helical" evidence="6">
    <location>
        <begin position="126"/>
        <end position="147"/>
    </location>
</feature>
<dbReference type="KEGG" id="app:CAP2UW1_4205"/>
<feature type="transmembrane region" description="Helical" evidence="6">
    <location>
        <begin position="275"/>
        <end position="294"/>
    </location>
</feature>
<feature type="transmembrane region" description="Helical" evidence="6">
    <location>
        <begin position="218"/>
        <end position="242"/>
    </location>
</feature>
<feature type="domain" description="EamA" evidence="7">
    <location>
        <begin position="12"/>
        <end position="143"/>
    </location>
</feature>
<dbReference type="GO" id="GO:0016020">
    <property type="term" value="C:membrane"/>
    <property type="evidence" value="ECO:0007669"/>
    <property type="project" value="UniProtKB-SubCell"/>
</dbReference>
<protein>
    <recommendedName>
        <fullName evidence="7">EamA domain-containing protein</fullName>
    </recommendedName>
</protein>
<gene>
    <name evidence="8" type="ordered locus">CAP2UW1_4205</name>
</gene>
<proteinExistence type="inferred from homology"/>
<feature type="transmembrane region" description="Helical" evidence="6">
    <location>
        <begin position="39"/>
        <end position="59"/>
    </location>
</feature>
<dbReference type="InterPro" id="IPR050638">
    <property type="entry name" value="AA-Vitamin_Transporters"/>
</dbReference>